<proteinExistence type="predicted"/>
<reference evidence="1" key="2">
    <citation type="journal article" date="2015" name="Fish Shellfish Immunol.">
        <title>Early steps in the European eel (Anguilla anguilla)-Vibrio vulnificus interaction in the gills: Role of the RtxA13 toxin.</title>
        <authorList>
            <person name="Callol A."/>
            <person name="Pajuelo D."/>
            <person name="Ebbesson L."/>
            <person name="Teles M."/>
            <person name="MacKenzie S."/>
            <person name="Amaro C."/>
        </authorList>
    </citation>
    <scope>NUCLEOTIDE SEQUENCE</scope>
</reference>
<dbReference type="EMBL" id="GBXM01024286">
    <property type="protein sequence ID" value="JAH84291.1"/>
    <property type="molecule type" value="Transcribed_RNA"/>
</dbReference>
<organism evidence="1">
    <name type="scientific">Anguilla anguilla</name>
    <name type="common">European freshwater eel</name>
    <name type="synonym">Muraena anguilla</name>
    <dbReference type="NCBI Taxonomy" id="7936"/>
    <lineage>
        <taxon>Eukaryota</taxon>
        <taxon>Metazoa</taxon>
        <taxon>Chordata</taxon>
        <taxon>Craniata</taxon>
        <taxon>Vertebrata</taxon>
        <taxon>Euteleostomi</taxon>
        <taxon>Actinopterygii</taxon>
        <taxon>Neopterygii</taxon>
        <taxon>Teleostei</taxon>
        <taxon>Anguilliformes</taxon>
        <taxon>Anguillidae</taxon>
        <taxon>Anguilla</taxon>
    </lineage>
</organism>
<accession>A0A0E9W1V4</accession>
<reference evidence="1" key="1">
    <citation type="submission" date="2014-11" db="EMBL/GenBank/DDBJ databases">
        <authorList>
            <person name="Amaro Gonzalez C."/>
        </authorList>
    </citation>
    <scope>NUCLEOTIDE SEQUENCE</scope>
</reference>
<sequence>MYLIYKNTYLRNIDVINSKNLEFLK</sequence>
<protein>
    <submittedName>
        <fullName evidence="1">Uncharacterized protein</fullName>
    </submittedName>
</protein>
<dbReference type="AlphaFoldDB" id="A0A0E9W1V4"/>
<name>A0A0E9W1V4_ANGAN</name>
<evidence type="ECO:0000313" key="1">
    <source>
        <dbReference type="EMBL" id="JAH84291.1"/>
    </source>
</evidence>